<keyword evidence="4 6" id="KW-0964">Secreted</keyword>
<keyword evidence="3 6" id="KW-0134">Cell wall</keyword>
<dbReference type="KEGG" id="sla:SERLADRAFT_491504"/>
<dbReference type="SMART" id="SM00075">
    <property type="entry name" value="HYDRO"/>
    <property type="match status" value="1"/>
</dbReference>
<comment type="similarity">
    <text evidence="2 6">Belongs to the fungal hydrophobin family.</text>
</comment>
<name>F8PBG4_SERL9</name>
<feature type="chain" id="PRO_5013987056" description="Hydrophobin" evidence="6">
    <location>
        <begin position="21"/>
        <end position="116"/>
    </location>
</feature>
<dbReference type="Proteomes" id="UP000008064">
    <property type="component" value="Unassembled WGS sequence"/>
</dbReference>
<keyword evidence="5 6" id="KW-1015">Disulfide bond</keyword>
<sequence>MFSRVSAVSFTLLFALLATASPTPEIVARDTNQCNTGSISCCNSVQSVSNPGVASLLGLLGVVVGDITGQVGVGCSPITVIGAGSGSTCDQQPVCCTGNQFGGLINIGCSPITLGL</sequence>
<keyword evidence="6" id="KW-0732">Signal</keyword>
<dbReference type="RefSeq" id="XP_007323867.1">
    <property type="nucleotide sequence ID" value="XM_007323805.1"/>
</dbReference>
<dbReference type="HOGENOM" id="CLU_105134_2_0_1"/>
<dbReference type="Pfam" id="PF01185">
    <property type="entry name" value="Hydrophobin"/>
    <property type="match status" value="1"/>
</dbReference>
<dbReference type="GO" id="GO:0009277">
    <property type="term" value="C:fungal-type cell wall"/>
    <property type="evidence" value="ECO:0007669"/>
    <property type="project" value="InterPro"/>
</dbReference>
<dbReference type="AlphaFoldDB" id="F8PBG4"/>
<evidence type="ECO:0000256" key="3">
    <source>
        <dbReference type="ARBA" id="ARBA00022512"/>
    </source>
</evidence>
<dbReference type="CDD" id="cd23507">
    <property type="entry name" value="hydrophobin_I"/>
    <property type="match status" value="1"/>
</dbReference>
<protein>
    <recommendedName>
        <fullName evidence="6">Hydrophobin</fullName>
    </recommendedName>
</protein>
<comment type="subcellular location">
    <subcellularLocation>
        <location evidence="1 6">Secreted</location>
        <location evidence="1 6">Cell wall</location>
    </subcellularLocation>
</comment>
<accession>F8PBG4</accession>
<organism>
    <name type="scientific">Serpula lacrymans var. lacrymans (strain S7.9)</name>
    <name type="common">Dry rot fungus</name>
    <dbReference type="NCBI Taxonomy" id="578457"/>
    <lineage>
        <taxon>Eukaryota</taxon>
        <taxon>Fungi</taxon>
        <taxon>Dikarya</taxon>
        <taxon>Basidiomycota</taxon>
        <taxon>Agaricomycotina</taxon>
        <taxon>Agaricomycetes</taxon>
        <taxon>Agaricomycetidae</taxon>
        <taxon>Boletales</taxon>
        <taxon>Coniophorineae</taxon>
        <taxon>Serpulaceae</taxon>
        <taxon>Serpula</taxon>
    </lineage>
</organism>
<evidence type="ECO:0000313" key="7">
    <source>
        <dbReference type="EMBL" id="EGO19734.1"/>
    </source>
</evidence>
<reference evidence="7" key="1">
    <citation type="submission" date="2011-04" db="EMBL/GenBank/DDBJ databases">
        <title>Evolution of plant cell wall degrading machinery underlies the functional diversity of forest fungi.</title>
        <authorList>
            <consortium name="US DOE Joint Genome Institute (JGI-PGF)"/>
            <person name="Eastwood D.C."/>
            <person name="Floudas D."/>
            <person name="Binder M."/>
            <person name="Majcherczyk A."/>
            <person name="Schneider P."/>
            <person name="Aerts A."/>
            <person name="Asiegbu F.O."/>
            <person name="Baker S.E."/>
            <person name="Barry K."/>
            <person name="Bendiksby M."/>
            <person name="Blumentritt M."/>
            <person name="Coutinho P.M."/>
            <person name="Cullen D."/>
            <person name="Cullen D."/>
            <person name="Gathman A."/>
            <person name="Goodell B."/>
            <person name="Henrissat B."/>
            <person name="Ihrmark K."/>
            <person name="Kauserud H."/>
            <person name="Kohler A."/>
            <person name="LaButti K."/>
            <person name="Lapidus A."/>
            <person name="Lavin J.L."/>
            <person name="Lee Y.-H."/>
            <person name="Lindquist E."/>
            <person name="Lilly W."/>
            <person name="Lucas S."/>
            <person name="Morin E."/>
            <person name="Murat C."/>
            <person name="Oguiza J.A."/>
            <person name="Park J."/>
            <person name="Pisabarro A.G."/>
            <person name="Riley R."/>
            <person name="Rosling A."/>
            <person name="Salamov A."/>
            <person name="Schmidt O."/>
            <person name="Schmutz J."/>
            <person name="Skrede I."/>
            <person name="Stenlid J."/>
            <person name="Wiebenga A."/>
            <person name="Xie X."/>
            <person name="Kues U."/>
            <person name="Hibbett D.S."/>
            <person name="Hoffmeister D."/>
            <person name="Hogberg N."/>
            <person name="Martin F."/>
            <person name="Grigoriev I.V."/>
            <person name="Watkinson S.C."/>
        </authorList>
    </citation>
    <scope>NUCLEOTIDE SEQUENCE</scope>
    <source>
        <strain evidence="7">S7.9</strain>
    </source>
</reference>
<evidence type="ECO:0000256" key="4">
    <source>
        <dbReference type="ARBA" id="ARBA00022525"/>
    </source>
</evidence>
<dbReference type="OrthoDB" id="4225815at2759"/>
<dbReference type="GO" id="GO:0005199">
    <property type="term" value="F:structural constituent of cell wall"/>
    <property type="evidence" value="ECO:0007669"/>
    <property type="project" value="InterPro"/>
</dbReference>
<dbReference type="InterPro" id="IPR001338">
    <property type="entry name" value="Class_I_Hydrophobin"/>
</dbReference>
<evidence type="ECO:0000256" key="5">
    <source>
        <dbReference type="ARBA" id="ARBA00023157"/>
    </source>
</evidence>
<gene>
    <name evidence="7" type="primary">slh17</name>
    <name evidence="7" type="ORF">SERLADRAFT_491504</name>
</gene>
<proteinExistence type="inferred from homology"/>
<evidence type="ECO:0000256" key="1">
    <source>
        <dbReference type="ARBA" id="ARBA00004191"/>
    </source>
</evidence>
<evidence type="ECO:0000256" key="2">
    <source>
        <dbReference type="ARBA" id="ARBA00010446"/>
    </source>
</evidence>
<dbReference type="EMBL" id="GL945443">
    <property type="protein sequence ID" value="EGO19734.1"/>
    <property type="molecule type" value="Genomic_DNA"/>
</dbReference>
<feature type="signal peptide" evidence="6">
    <location>
        <begin position="1"/>
        <end position="20"/>
    </location>
</feature>
<dbReference type="GeneID" id="18821685"/>
<evidence type="ECO:0000256" key="6">
    <source>
        <dbReference type="RuleBase" id="RU365009"/>
    </source>
</evidence>